<name>A0AA86S6M8_9FABA</name>
<dbReference type="EMBL" id="OY731400">
    <property type="protein sequence ID" value="CAJ1943776.1"/>
    <property type="molecule type" value="Genomic_DNA"/>
</dbReference>
<feature type="transmembrane region" description="Helical" evidence="23">
    <location>
        <begin position="337"/>
        <end position="360"/>
    </location>
</feature>
<dbReference type="PROSITE" id="PS00107">
    <property type="entry name" value="PROTEIN_KINASE_ATP"/>
    <property type="match status" value="1"/>
</dbReference>
<evidence type="ECO:0000256" key="8">
    <source>
        <dbReference type="ARBA" id="ARBA00022679"/>
    </source>
</evidence>
<comment type="similarity">
    <text evidence="2">Belongs to the leguminous lectin family.</text>
</comment>
<keyword evidence="15 23" id="KW-1133">Transmembrane helix</keyword>
<accession>A0AA86S6M8</accession>
<evidence type="ECO:0000256" key="17">
    <source>
        <dbReference type="ARBA" id="ARBA00023170"/>
    </source>
</evidence>
<dbReference type="PROSITE" id="PS50011">
    <property type="entry name" value="PROTEIN_KINASE_DOM"/>
    <property type="match status" value="1"/>
</dbReference>
<comment type="similarity">
    <text evidence="4">In the C-terminal section; belongs to the protein kinase superfamily. Ser/Thr protein kinase family.</text>
</comment>
<evidence type="ECO:0000256" key="5">
    <source>
        <dbReference type="ARBA" id="ARBA00012513"/>
    </source>
</evidence>
<dbReference type="EC" id="2.7.11.1" evidence="5"/>
<keyword evidence="8" id="KW-0808">Transferase</keyword>
<evidence type="ECO:0000256" key="22">
    <source>
        <dbReference type="SAM" id="MobiDB-lite"/>
    </source>
</evidence>
<dbReference type="GO" id="GO:0004674">
    <property type="term" value="F:protein serine/threonine kinase activity"/>
    <property type="evidence" value="ECO:0007669"/>
    <property type="project" value="UniProtKB-KW"/>
</dbReference>
<sequence>MLIIQRCARSVQTKSNQNIPGLEGDESSTPTSPMSPSKITVAGEISFSGMWFRLLLHLSLFATPSLSLDFLFNSFTGITNLTLVKDARVDASVIRMTNDSNQYSYGRAFYPTKVSMRKTSSNSSSSSINSFSTSFVFSILPQIPTSPGFGLTFVLCNTTDPPGALASQYFGLFTNATSPSFFPLVAVEFDTGQNPEFNDIDDNHIGIDLNNIESTIATPAGYYNSTGGFVPVRMRTGQNIRAWIDFDGQNLLFNVTVAPIGVSRPLKPTLSHYIPTIGNYVSADMYVGFSASKTNWIEAQRVLAWSFSNSGPARELNTTNLPVFEPESSSSSLSGGAVAGIVVGCVVFVVICASGFYLWWRIQKAKDKEDEEIEDWELEYWPHRFSYEELSSATGEFGKEQLLGSGGFGRVYRGTLPNKTQIAVKCVNHDSKQGWREFMAEISSMGRLQHKNLVQMRGWCRKGNELMLVYDYMPNGSLNKWVFDQPEKLLEWEQRRRILVDVAEGLNYLHHGWDQVVIHRDIKSSNILLDADMRGRLGDFGLAKLYTHGEVPNTTRVVGTLGYLAPELATVTAPTSASDVYSFGVVLLEVACGRRPIETSVAEEEVVLIDWVRELYAKGCALEAADARIGGEYDEGEMEMVLKLGLACCHPDPQRRPTMKEVVALLLGEDPPEAPGKVLSDLVRGGDDFDEAAPLQPSSTRV</sequence>
<comment type="subcellular location">
    <subcellularLocation>
        <location evidence="1">Cell membrane</location>
        <topology evidence="1">Single-pass type I membrane protein</topology>
    </subcellularLocation>
</comment>
<keyword evidence="11" id="KW-0430">Lectin</keyword>
<evidence type="ECO:0000256" key="11">
    <source>
        <dbReference type="ARBA" id="ARBA00022734"/>
    </source>
</evidence>
<keyword evidence="17" id="KW-0675">Receptor</keyword>
<evidence type="ECO:0000256" key="18">
    <source>
        <dbReference type="ARBA" id="ARBA00023180"/>
    </source>
</evidence>
<keyword evidence="9 23" id="KW-0812">Transmembrane</keyword>
<feature type="region of interest" description="Disordered" evidence="22">
    <location>
        <begin position="14"/>
        <end position="36"/>
    </location>
</feature>
<evidence type="ECO:0000313" key="26">
    <source>
        <dbReference type="Proteomes" id="UP001189624"/>
    </source>
</evidence>
<keyword evidence="18" id="KW-0325">Glycoprotein</keyword>
<dbReference type="Pfam" id="PF00069">
    <property type="entry name" value="Pkinase"/>
    <property type="match status" value="1"/>
</dbReference>
<evidence type="ECO:0000256" key="2">
    <source>
        <dbReference type="ARBA" id="ARBA00007606"/>
    </source>
</evidence>
<dbReference type="PROSITE" id="PS00307">
    <property type="entry name" value="LECTIN_LEGUME_BETA"/>
    <property type="match status" value="1"/>
</dbReference>
<dbReference type="FunFam" id="1.10.510.10:FF:000108">
    <property type="entry name" value="L-type lectin-domain containing receptor kinase S.4"/>
    <property type="match status" value="1"/>
</dbReference>
<comment type="catalytic activity">
    <reaction evidence="20">
        <text>L-seryl-[protein] + ATP = O-phospho-L-seryl-[protein] + ADP + H(+)</text>
        <dbReference type="Rhea" id="RHEA:17989"/>
        <dbReference type="Rhea" id="RHEA-COMP:9863"/>
        <dbReference type="Rhea" id="RHEA-COMP:11604"/>
        <dbReference type="ChEBI" id="CHEBI:15378"/>
        <dbReference type="ChEBI" id="CHEBI:29999"/>
        <dbReference type="ChEBI" id="CHEBI:30616"/>
        <dbReference type="ChEBI" id="CHEBI:83421"/>
        <dbReference type="ChEBI" id="CHEBI:456216"/>
        <dbReference type="EC" id="2.7.11.1"/>
    </reaction>
</comment>
<keyword evidence="10" id="KW-0732">Signal</keyword>
<evidence type="ECO:0000256" key="20">
    <source>
        <dbReference type="ARBA" id="ARBA00048679"/>
    </source>
</evidence>
<dbReference type="InterPro" id="IPR001220">
    <property type="entry name" value="Legume_lectin_dom"/>
</dbReference>
<feature type="domain" description="Protein kinase" evidence="24">
    <location>
        <begin position="397"/>
        <end position="673"/>
    </location>
</feature>
<evidence type="ECO:0000256" key="13">
    <source>
        <dbReference type="ARBA" id="ARBA00022777"/>
    </source>
</evidence>
<dbReference type="FunFam" id="2.60.120.200:FF:000086">
    <property type="entry name" value="L-type lectin-domain containing receptor kinase S.4"/>
    <property type="match status" value="1"/>
</dbReference>
<dbReference type="GO" id="GO:0005886">
    <property type="term" value="C:plasma membrane"/>
    <property type="evidence" value="ECO:0007669"/>
    <property type="project" value="UniProtKB-SubCell"/>
</dbReference>
<evidence type="ECO:0000256" key="7">
    <source>
        <dbReference type="ARBA" id="ARBA00022527"/>
    </source>
</evidence>
<evidence type="ECO:0000256" key="12">
    <source>
        <dbReference type="ARBA" id="ARBA00022741"/>
    </source>
</evidence>
<evidence type="ECO:0000256" key="9">
    <source>
        <dbReference type="ARBA" id="ARBA00022692"/>
    </source>
</evidence>
<dbReference type="Proteomes" id="UP001189624">
    <property type="component" value="Chromosome 3"/>
</dbReference>
<feature type="compositionally biased region" description="Low complexity" evidence="22">
    <location>
        <begin position="27"/>
        <end position="36"/>
    </location>
</feature>
<evidence type="ECO:0000259" key="24">
    <source>
        <dbReference type="PROSITE" id="PS50011"/>
    </source>
</evidence>
<dbReference type="InterPro" id="IPR000719">
    <property type="entry name" value="Prot_kinase_dom"/>
</dbReference>
<evidence type="ECO:0000256" key="15">
    <source>
        <dbReference type="ARBA" id="ARBA00022989"/>
    </source>
</evidence>
<proteinExistence type="inferred from homology"/>
<keyword evidence="16 23" id="KW-0472">Membrane</keyword>
<dbReference type="GO" id="GO:0005524">
    <property type="term" value="F:ATP binding"/>
    <property type="evidence" value="ECO:0007669"/>
    <property type="project" value="UniProtKB-UniRule"/>
</dbReference>
<evidence type="ECO:0000256" key="21">
    <source>
        <dbReference type="PROSITE-ProRule" id="PRU10141"/>
    </source>
</evidence>
<comment type="similarity">
    <text evidence="3">In the N-terminal section; belongs to the leguminous lectin family.</text>
</comment>
<comment type="catalytic activity">
    <reaction evidence="19">
        <text>L-threonyl-[protein] + ATP = O-phospho-L-threonyl-[protein] + ADP + H(+)</text>
        <dbReference type="Rhea" id="RHEA:46608"/>
        <dbReference type="Rhea" id="RHEA-COMP:11060"/>
        <dbReference type="Rhea" id="RHEA-COMP:11605"/>
        <dbReference type="ChEBI" id="CHEBI:15378"/>
        <dbReference type="ChEBI" id="CHEBI:30013"/>
        <dbReference type="ChEBI" id="CHEBI:30616"/>
        <dbReference type="ChEBI" id="CHEBI:61977"/>
        <dbReference type="ChEBI" id="CHEBI:456216"/>
        <dbReference type="EC" id="2.7.11.1"/>
    </reaction>
</comment>
<dbReference type="InterPro" id="IPR013320">
    <property type="entry name" value="ConA-like_dom_sf"/>
</dbReference>
<dbReference type="Pfam" id="PF00139">
    <property type="entry name" value="Lectin_legB"/>
    <property type="match status" value="1"/>
</dbReference>
<dbReference type="GO" id="GO:0030246">
    <property type="term" value="F:carbohydrate binding"/>
    <property type="evidence" value="ECO:0007669"/>
    <property type="project" value="UniProtKB-KW"/>
</dbReference>
<keyword evidence="13" id="KW-0418">Kinase</keyword>
<dbReference type="SUPFAM" id="SSF56112">
    <property type="entry name" value="Protein kinase-like (PK-like)"/>
    <property type="match status" value="1"/>
</dbReference>
<keyword evidence="6" id="KW-1003">Cell membrane</keyword>
<organism evidence="25 26">
    <name type="scientific">Sphenostylis stenocarpa</name>
    <dbReference type="NCBI Taxonomy" id="92480"/>
    <lineage>
        <taxon>Eukaryota</taxon>
        <taxon>Viridiplantae</taxon>
        <taxon>Streptophyta</taxon>
        <taxon>Embryophyta</taxon>
        <taxon>Tracheophyta</taxon>
        <taxon>Spermatophyta</taxon>
        <taxon>Magnoliopsida</taxon>
        <taxon>eudicotyledons</taxon>
        <taxon>Gunneridae</taxon>
        <taxon>Pentapetalae</taxon>
        <taxon>rosids</taxon>
        <taxon>fabids</taxon>
        <taxon>Fabales</taxon>
        <taxon>Fabaceae</taxon>
        <taxon>Papilionoideae</taxon>
        <taxon>50 kb inversion clade</taxon>
        <taxon>NPAAA clade</taxon>
        <taxon>indigoferoid/millettioid clade</taxon>
        <taxon>Phaseoleae</taxon>
        <taxon>Sphenostylis</taxon>
    </lineage>
</organism>
<dbReference type="SUPFAM" id="SSF49899">
    <property type="entry name" value="Concanavalin A-like lectins/glucanases"/>
    <property type="match status" value="1"/>
</dbReference>
<dbReference type="PROSITE" id="PS00108">
    <property type="entry name" value="PROTEIN_KINASE_ST"/>
    <property type="match status" value="1"/>
</dbReference>
<dbReference type="FunFam" id="3.30.200.20:FF:000423">
    <property type="entry name" value="L-type lectin-domain containing receptor kinase S.1"/>
    <property type="match status" value="1"/>
</dbReference>
<dbReference type="CDD" id="cd14066">
    <property type="entry name" value="STKc_IRAK"/>
    <property type="match status" value="1"/>
</dbReference>
<dbReference type="Gene3D" id="3.30.200.20">
    <property type="entry name" value="Phosphorylase Kinase, domain 1"/>
    <property type="match status" value="1"/>
</dbReference>
<evidence type="ECO:0000256" key="14">
    <source>
        <dbReference type="ARBA" id="ARBA00022840"/>
    </source>
</evidence>
<evidence type="ECO:0000256" key="6">
    <source>
        <dbReference type="ARBA" id="ARBA00022475"/>
    </source>
</evidence>
<protein>
    <recommendedName>
        <fullName evidence="5">non-specific serine/threonine protein kinase</fullName>
        <ecNumber evidence="5">2.7.11.1</ecNumber>
    </recommendedName>
</protein>
<dbReference type="SMART" id="SM00220">
    <property type="entry name" value="S_TKc"/>
    <property type="match status" value="1"/>
</dbReference>
<dbReference type="GO" id="GO:0002229">
    <property type="term" value="P:defense response to oomycetes"/>
    <property type="evidence" value="ECO:0007669"/>
    <property type="project" value="UniProtKB-ARBA"/>
</dbReference>
<dbReference type="GO" id="GO:0042742">
    <property type="term" value="P:defense response to bacterium"/>
    <property type="evidence" value="ECO:0007669"/>
    <property type="project" value="UniProtKB-ARBA"/>
</dbReference>
<feature type="binding site" evidence="21">
    <location>
        <position position="425"/>
    </location>
    <ligand>
        <name>ATP</name>
        <dbReference type="ChEBI" id="CHEBI:30616"/>
    </ligand>
</feature>
<evidence type="ECO:0000313" key="25">
    <source>
        <dbReference type="EMBL" id="CAJ1943776.1"/>
    </source>
</evidence>
<dbReference type="CDD" id="cd06899">
    <property type="entry name" value="lectin_legume_LecRK_Arcelin_ConA"/>
    <property type="match status" value="1"/>
</dbReference>
<dbReference type="InterPro" id="IPR050528">
    <property type="entry name" value="L-type_Lectin-RKs"/>
</dbReference>
<dbReference type="AlphaFoldDB" id="A0AA86S6M8"/>
<evidence type="ECO:0000256" key="23">
    <source>
        <dbReference type="SAM" id="Phobius"/>
    </source>
</evidence>
<dbReference type="Gramene" id="rna-AYBTSS11_LOCUS11538">
    <property type="protein sequence ID" value="CAJ1943776.1"/>
    <property type="gene ID" value="gene-AYBTSS11_LOCUS11538"/>
</dbReference>
<keyword evidence="26" id="KW-1185">Reference proteome</keyword>
<keyword evidence="14 21" id="KW-0067">ATP-binding</keyword>
<dbReference type="InterPro" id="IPR017441">
    <property type="entry name" value="Protein_kinase_ATP_BS"/>
</dbReference>
<evidence type="ECO:0000256" key="10">
    <source>
        <dbReference type="ARBA" id="ARBA00022729"/>
    </source>
</evidence>
<evidence type="ECO:0000256" key="1">
    <source>
        <dbReference type="ARBA" id="ARBA00004251"/>
    </source>
</evidence>
<dbReference type="PANTHER" id="PTHR27007">
    <property type="match status" value="1"/>
</dbReference>
<dbReference type="Gene3D" id="1.10.510.10">
    <property type="entry name" value="Transferase(Phosphotransferase) domain 1"/>
    <property type="match status" value="1"/>
</dbReference>
<evidence type="ECO:0000256" key="16">
    <source>
        <dbReference type="ARBA" id="ARBA00023136"/>
    </source>
</evidence>
<dbReference type="Gene3D" id="2.60.120.200">
    <property type="match status" value="1"/>
</dbReference>
<keyword evidence="7" id="KW-0723">Serine/threonine-protein kinase</keyword>
<gene>
    <name evidence="25" type="ORF">AYBTSS11_LOCUS11538</name>
</gene>
<evidence type="ECO:0000256" key="4">
    <source>
        <dbReference type="ARBA" id="ARBA00010217"/>
    </source>
</evidence>
<keyword evidence="12 21" id="KW-0547">Nucleotide-binding</keyword>
<reference evidence="25" key="1">
    <citation type="submission" date="2023-10" db="EMBL/GenBank/DDBJ databases">
        <authorList>
            <person name="Domelevo Entfellner J.-B."/>
        </authorList>
    </citation>
    <scope>NUCLEOTIDE SEQUENCE</scope>
</reference>
<evidence type="ECO:0000256" key="3">
    <source>
        <dbReference type="ARBA" id="ARBA00008536"/>
    </source>
</evidence>
<dbReference type="InterPro" id="IPR019825">
    <property type="entry name" value="Lectin_legB_Mn/Ca_BS"/>
</dbReference>
<dbReference type="InterPro" id="IPR008271">
    <property type="entry name" value="Ser/Thr_kinase_AS"/>
</dbReference>
<dbReference type="InterPro" id="IPR011009">
    <property type="entry name" value="Kinase-like_dom_sf"/>
</dbReference>
<evidence type="ECO:0000256" key="19">
    <source>
        <dbReference type="ARBA" id="ARBA00047899"/>
    </source>
</evidence>